<keyword evidence="4 7" id="KW-0808">Transferase</keyword>
<dbReference type="GO" id="GO:0050518">
    <property type="term" value="F:2-C-methyl-D-erythritol 4-phosphate cytidylyltransferase activity"/>
    <property type="evidence" value="ECO:0007669"/>
    <property type="project" value="UniProtKB-UniRule"/>
</dbReference>
<evidence type="ECO:0000256" key="4">
    <source>
        <dbReference type="ARBA" id="ARBA00022679"/>
    </source>
</evidence>
<dbReference type="PANTHER" id="PTHR32125">
    <property type="entry name" value="2-C-METHYL-D-ERYTHRITOL 4-PHOSPHATE CYTIDYLYLTRANSFERASE, CHLOROPLASTIC"/>
    <property type="match status" value="1"/>
</dbReference>
<dbReference type="InterPro" id="IPR029044">
    <property type="entry name" value="Nucleotide-diphossugar_trans"/>
</dbReference>
<organism evidence="8 9">
    <name type="scientific">Candidatus Ornithomonoglobus intestinigallinarum</name>
    <dbReference type="NCBI Taxonomy" id="2840894"/>
    <lineage>
        <taxon>Bacteria</taxon>
        <taxon>Bacillati</taxon>
        <taxon>Bacillota</taxon>
        <taxon>Clostridia</taxon>
        <taxon>Candidatus Ornithomonoglobus</taxon>
    </lineage>
</organism>
<keyword evidence="6 7" id="KW-0414">Isoprene biosynthesis</keyword>
<dbReference type="EMBL" id="DVLU01000060">
    <property type="protein sequence ID" value="HIT85447.1"/>
    <property type="molecule type" value="Genomic_DNA"/>
</dbReference>
<comment type="similarity">
    <text evidence="3 7">Belongs to the IspD/TarI cytidylyltransferase family. IspD subfamily.</text>
</comment>
<dbReference type="EC" id="2.7.7.60" evidence="7"/>
<evidence type="ECO:0000256" key="2">
    <source>
        <dbReference type="ARBA" id="ARBA00004787"/>
    </source>
</evidence>
<dbReference type="SUPFAM" id="SSF53448">
    <property type="entry name" value="Nucleotide-diphospho-sugar transferases"/>
    <property type="match status" value="1"/>
</dbReference>
<dbReference type="HAMAP" id="MF_00108">
    <property type="entry name" value="IspD"/>
    <property type="match status" value="1"/>
</dbReference>
<feature type="site" description="Positions MEP for the nucleophilic attack" evidence="7">
    <location>
        <position position="151"/>
    </location>
</feature>
<comment type="caution">
    <text evidence="8">The sequence shown here is derived from an EMBL/GenBank/DDBJ whole genome shotgun (WGS) entry which is preliminary data.</text>
</comment>
<keyword evidence="5 7" id="KW-0548">Nucleotidyltransferase</keyword>
<feature type="site" description="Transition state stabilizer" evidence="7">
    <location>
        <position position="21"/>
    </location>
</feature>
<accession>A0A9D1H2K3</accession>
<dbReference type="InterPro" id="IPR034683">
    <property type="entry name" value="IspD/TarI"/>
</dbReference>
<dbReference type="GO" id="GO:0019288">
    <property type="term" value="P:isopentenyl diphosphate biosynthetic process, methylerythritol 4-phosphate pathway"/>
    <property type="evidence" value="ECO:0007669"/>
    <property type="project" value="UniProtKB-UniRule"/>
</dbReference>
<sequence>MVTAIIAAGGKGTRMGADINKIFLSLGTMEIISRTISAFENCPRIDETVAVTAENDLPLLRNVLKKYGFKKLAAIVAGGSTRAESVRNGLNAASGDIVLIHDGARPLITEDEILRVIDDCEKYGAAALGVKCKDTLKKSDADGFIETTLDRETTYQIQTPQAFYRRDILRAHSLPGSESATDDCALAERAGIKIKITEGSYENIKLTTPSDIIIGEEILRRRTQNADRSGL</sequence>
<dbReference type="InterPro" id="IPR001228">
    <property type="entry name" value="IspD"/>
</dbReference>
<comment type="function">
    <text evidence="7">Catalyzes the formation of 4-diphosphocytidyl-2-C-methyl-D-erythritol from CTP and 2-C-methyl-D-erythritol 4-phosphate (MEP).</text>
</comment>
<dbReference type="PROSITE" id="PS01295">
    <property type="entry name" value="ISPD"/>
    <property type="match status" value="1"/>
</dbReference>
<dbReference type="NCBIfam" id="TIGR00453">
    <property type="entry name" value="ispD"/>
    <property type="match status" value="1"/>
</dbReference>
<evidence type="ECO:0000256" key="1">
    <source>
        <dbReference type="ARBA" id="ARBA00001282"/>
    </source>
</evidence>
<dbReference type="Proteomes" id="UP000824165">
    <property type="component" value="Unassembled WGS sequence"/>
</dbReference>
<evidence type="ECO:0000256" key="5">
    <source>
        <dbReference type="ARBA" id="ARBA00022695"/>
    </source>
</evidence>
<feature type="site" description="Positions MEP for the nucleophilic attack" evidence="7">
    <location>
        <position position="205"/>
    </location>
</feature>
<dbReference type="FunFam" id="3.90.550.10:FF:000003">
    <property type="entry name" value="2-C-methyl-D-erythritol 4-phosphate cytidylyltransferase"/>
    <property type="match status" value="1"/>
</dbReference>
<reference evidence="8" key="2">
    <citation type="journal article" date="2021" name="PeerJ">
        <title>Extensive microbial diversity within the chicken gut microbiome revealed by metagenomics and culture.</title>
        <authorList>
            <person name="Gilroy R."/>
            <person name="Ravi A."/>
            <person name="Getino M."/>
            <person name="Pursley I."/>
            <person name="Horton D.L."/>
            <person name="Alikhan N.F."/>
            <person name="Baker D."/>
            <person name="Gharbi K."/>
            <person name="Hall N."/>
            <person name="Watson M."/>
            <person name="Adriaenssens E.M."/>
            <person name="Foster-Nyarko E."/>
            <person name="Jarju S."/>
            <person name="Secka A."/>
            <person name="Antonio M."/>
            <person name="Oren A."/>
            <person name="Chaudhuri R.R."/>
            <person name="La Ragione R."/>
            <person name="Hildebrand F."/>
            <person name="Pallen M.J."/>
        </authorList>
    </citation>
    <scope>NUCLEOTIDE SEQUENCE</scope>
    <source>
        <strain evidence="8">CHK181-108</strain>
    </source>
</reference>
<evidence type="ECO:0000256" key="6">
    <source>
        <dbReference type="ARBA" id="ARBA00023229"/>
    </source>
</evidence>
<dbReference type="InterPro" id="IPR050088">
    <property type="entry name" value="IspD/TarI_cytidylyltransf_bact"/>
</dbReference>
<reference evidence="8" key="1">
    <citation type="submission" date="2020-10" db="EMBL/GenBank/DDBJ databases">
        <authorList>
            <person name="Gilroy R."/>
        </authorList>
    </citation>
    <scope>NUCLEOTIDE SEQUENCE</scope>
    <source>
        <strain evidence="8">CHK181-108</strain>
    </source>
</reference>
<protein>
    <recommendedName>
        <fullName evidence="7">2-C-methyl-D-erythritol 4-phosphate cytidylyltransferase</fullName>
        <ecNumber evidence="7">2.7.7.60</ecNumber>
    </recommendedName>
    <alternativeName>
        <fullName evidence="7">4-diphosphocytidyl-2C-methyl-D-erythritol synthase</fullName>
    </alternativeName>
    <alternativeName>
        <fullName evidence="7">MEP cytidylyltransferase</fullName>
        <shortName evidence="7">MCT</shortName>
    </alternativeName>
</protein>
<dbReference type="AlphaFoldDB" id="A0A9D1H2K3"/>
<evidence type="ECO:0000313" key="8">
    <source>
        <dbReference type="EMBL" id="HIT85447.1"/>
    </source>
</evidence>
<comment type="pathway">
    <text evidence="2 7">Isoprenoid biosynthesis; isopentenyl diphosphate biosynthesis via DXP pathway; isopentenyl diphosphate from 1-deoxy-D-xylulose 5-phosphate: step 2/6.</text>
</comment>
<dbReference type="PANTHER" id="PTHR32125:SF4">
    <property type="entry name" value="2-C-METHYL-D-ERYTHRITOL 4-PHOSPHATE CYTIDYLYLTRANSFERASE, CHLOROPLASTIC"/>
    <property type="match status" value="1"/>
</dbReference>
<proteinExistence type="inferred from homology"/>
<comment type="catalytic activity">
    <reaction evidence="1 7">
        <text>2-C-methyl-D-erythritol 4-phosphate + CTP + H(+) = 4-CDP-2-C-methyl-D-erythritol + diphosphate</text>
        <dbReference type="Rhea" id="RHEA:13429"/>
        <dbReference type="ChEBI" id="CHEBI:15378"/>
        <dbReference type="ChEBI" id="CHEBI:33019"/>
        <dbReference type="ChEBI" id="CHEBI:37563"/>
        <dbReference type="ChEBI" id="CHEBI:57823"/>
        <dbReference type="ChEBI" id="CHEBI:58262"/>
        <dbReference type="EC" id="2.7.7.60"/>
    </reaction>
</comment>
<evidence type="ECO:0000256" key="7">
    <source>
        <dbReference type="HAMAP-Rule" id="MF_00108"/>
    </source>
</evidence>
<dbReference type="Pfam" id="PF01128">
    <property type="entry name" value="IspD"/>
    <property type="match status" value="1"/>
</dbReference>
<gene>
    <name evidence="7 8" type="primary">ispD</name>
    <name evidence="8" type="ORF">IAA60_06025</name>
</gene>
<name>A0A9D1H2K3_9FIRM</name>
<dbReference type="Gene3D" id="3.90.550.10">
    <property type="entry name" value="Spore Coat Polysaccharide Biosynthesis Protein SpsA, Chain A"/>
    <property type="match status" value="1"/>
</dbReference>
<dbReference type="InterPro" id="IPR018294">
    <property type="entry name" value="ISPD_synthase_CS"/>
</dbReference>
<evidence type="ECO:0000313" key="9">
    <source>
        <dbReference type="Proteomes" id="UP000824165"/>
    </source>
</evidence>
<feature type="site" description="Transition state stabilizer" evidence="7">
    <location>
        <position position="14"/>
    </location>
</feature>
<dbReference type="CDD" id="cd02516">
    <property type="entry name" value="CDP-ME_synthetase"/>
    <property type="match status" value="1"/>
</dbReference>
<evidence type="ECO:0000256" key="3">
    <source>
        <dbReference type="ARBA" id="ARBA00009789"/>
    </source>
</evidence>